<accession>A0A0N4ZJL7</accession>
<name>A0A0N4ZJL7_PARTI</name>
<organism evidence="1 2">
    <name type="scientific">Parastrongyloides trichosuri</name>
    <name type="common">Possum-specific nematode worm</name>
    <dbReference type="NCBI Taxonomy" id="131310"/>
    <lineage>
        <taxon>Eukaryota</taxon>
        <taxon>Metazoa</taxon>
        <taxon>Ecdysozoa</taxon>
        <taxon>Nematoda</taxon>
        <taxon>Chromadorea</taxon>
        <taxon>Rhabditida</taxon>
        <taxon>Tylenchina</taxon>
        <taxon>Panagrolaimomorpha</taxon>
        <taxon>Strongyloidoidea</taxon>
        <taxon>Strongyloididae</taxon>
        <taxon>Parastrongyloides</taxon>
    </lineage>
</organism>
<evidence type="ECO:0000313" key="1">
    <source>
        <dbReference type="Proteomes" id="UP000038045"/>
    </source>
</evidence>
<dbReference type="AlphaFoldDB" id="A0A0N4ZJL7"/>
<reference evidence="2" key="1">
    <citation type="submission" date="2017-02" db="UniProtKB">
        <authorList>
            <consortium name="WormBaseParasite"/>
        </authorList>
    </citation>
    <scope>IDENTIFICATION</scope>
</reference>
<sequence length="570" mass="66270">MEVTKHNDKSEETADLIDFEVCKLLKKHRHTDEFVKDIYSLLSNIFCFYDDPVLIKSLSMVEFLNAKKKAEELTKKLVKEECYSEETSLVPNFLNLSNAYTVDLAFDLQCYLKQINYKHMKSENVLKVNVYYDDIMASNPLSSHRVNGMLTHCAYALVDTTRTSSKLVHFRTFSVCPTADLKRDKYASYFEETINVFKSTKIVHLGTEFSINVHSILGDHPIMSDLFKWRKNYGCKGVNSCRGCKVDAKNYHLYTECSLVQEQLRNCFGPPYVPMWNHLISDSFHDISEGILANMVFSAINNFLIITKFSPQKLRDEIILLSNEFDCSKTIKCVLKKNVFELSKIRKDINKKGRFTLTGSQQNILGRLFYEFLNTYLIMEEDKQELDGKSSKKLKQHLCLLHSVLSLLYLMESFDNDVEILASKVKKTVDNFFKILKATYSEEFKLSIKYHCILHYPQMILHFGAPFYLSCKRFESSNRRVKTFASISNNKVNLGFTVIKKSIFDTILDSLIHKNIANDPVSLLRLNWNFIKEIDENLLETTTLDKEIEEKLEKENRILYDSIANEDYEI</sequence>
<keyword evidence="1" id="KW-1185">Reference proteome</keyword>
<proteinExistence type="predicted"/>
<evidence type="ECO:0000313" key="2">
    <source>
        <dbReference type="WBParaSite" id="PTRK_0000819700.1"/>
    </source>
</evidence>
<dbReference type="Proteomes" id="UP000038045">
    <property type="component" value="Unplaced"/>
</dbReference>
<protein>
    <submittedName>
        <fullName evidence="2">DUF4806 domain-containing protein</fullName>
    </submittedName>
</protein>
<dbReference type="WBParaSite" id="PTRK_0000819700.1">
    <property type="protein sequence ID" value="PTRK_0000819700.1"/>
    <property type="gene ID" value="PTRK_0000819700"/>
</dbReference>